<dbReference type="EMBL" id="LFTY01000002">
    <property type="protein sequence ID" value="KMW59616.1"/>
    <property type="molecule type" value="Genomic_DNA"/>
</dbReference>
<dbReference type="PATRIC" id="fig|1675527.3.peg.4810"/>
<organism evidence="2 3">
    <name type="scientific">Candidatus Rhodobacter oscarellae</name>
    <dbReference type="NCBI Taxonomy" id="1675527"/>
    <lineage>
        <taxon>Bacteria</taxon>
        <taxon>Pseudomonadati</taxon>
        <taxon>Pseudomonadota</taxon>
        <taxon>Alphaproteobacteria</taxon>
        <taxon>Rhodobacterales</taxon>
        <taxon>Rhodobacter group</taxon>
        <taxon>Rhodobacter</taxon>
    </lineage>
</organism>
<evidence type="ECO:0000259" key="1">
    <source>
        <dbReference type="Pfam" id="PF00174"/>
    </source>
</evidence>
<name>A0A0J9EAI4_9RHOB</name>
<dbReference type="InterPro" id="IPR000572">
    <property type="entry name" value="OxRdtase_Mopterin-bd_dom"/>
</dbReference>
<dbReference type="STRING" id="1675527.AIOL_004598"/>
<dbReference type="InterPro" id="IPR036374">
    <property type="entry name" value="OxRdtase_Mopterin-bd_sf"/>
</dbReference>
<accession>A0A0J9EAI4</accession>
<evidence type="ECO:0000313" key="3">
    <source>
        <dbReference type="Proteomes" id="UP000037178"/>
    </source>
</evidence>
<dbReference type="Proteomes" id="UP000037178">
    <property type="component" value="Unassembled WGS sequence"/>
</dbReference>
<dbReference type="SUPFAM" id="SSF56524">
    <property type="entry name" value="Oxidoreductase molybdopterin-binding domain"/>
    <property type="match status" value="1"/>
</dbReference>
<sequence length="114" mass="12739">MQQVSFETTTVWTEDAVSFAGVPLRAVLAECGADLEDARSVVLTALNAYSVEVPLAEIGDTYPIVATRMDGEVIPVRQKGPYWVVYPYDSDASYRTEQAYARSIWQLREISIME</sequence>
<dbReference type="AlphaFoldDB" id="A0A0J9EAI4"/>
<evidence type="ECO:0000313" key="2">
    <source>
        <dbReference type="EMBL" id="KMW59616.1"/>
    </source>
</evidence>
<proteinExistence type="predicted"/>
<feature type="domain" description="Oxidoreductase molybdopterin-binding" evidence="1">
    <location>
        <begin position="16"/>
        <end position="87"/>
    </location>
</feature>
<comment type="caution">
    <text evidence="2">The sequence shown here is derived from an EMBL/GenBank/DDBJ whole genome shotgun (WGS) entry which is preliminary data.</text>
</comment>
<protein>
    <recommendedName>
        <fullName evidence="1">Oxidoreductase molybdopterin-binding domain-containing protein</fullName>
    </recommendedName>
</protein>
<dbReference type="Gene3D" id="3.90.420.10">
    <property type="entry name" value="Oxidoreductase, molybdopterin-binding domain"/>
    <property type="match status" value="1"/>
</dbReference>
<reference evidence="2 3" key="1">
    <citation type="submission" date="2015-06" db="EMBL/GenBank/DDBJ databases">
        <title>Draft genome sequence of an Alphaproteobacteria species associated to the Mediterranean sponge Oscarella lobularis.</title>
        <authorList>
            <person name="Jourda C."/>
            <person name="Santini S."/>
            <person name="Claverie J.-M."/>
        </authorList>
    </citation>
    <scope>NUCLEOTIDE SEQUENCE [LARGE SCALE GENOMIC DNA]</scope>
    <source>
        <strain evidence="2">IGS</strain>
    </source>
</reference>
<dbReference type="Pfam" id="PF00174">
    <property type="entry name" value="Oxidored_molyb"/>
    <property type="match status" value="1"/>
</dbReference>
<keyword evidence="3" id="KW-1185">Reference proteome</keyword>
<gene>
    <name evidence="2" type="ORF">AIOL_004598</name>
</gene>